<name>A0A1I5GSK7_9HYPH</name>
<keyword evidence="2" id="KW-1185">Reference proteome</keyword>
<dbReference type="Pfam" id="PF10016">
    <property type="entry name" value="DUF2259"/>
    <property type="match status" value="1"/>
</dbReference>
<protein>
    <submittedName>
        <fullName evidence="1">Predicted secreted protein</fullName>
    </submittedName>
</protein>
<gene>
    <name evidence="1" type="ORF">SAMN04488056_105148</name>
</gene>
<organism evidence="1 2">
    <name type="scientific">Cohaesibacter marisflavi</name>
    <dbReference type="NCBI Taxonomy" id="655353"/>
    <lineage>
        <taxon>Bacteria</taxon>
        <taxon>Pseudomonadati</taxon>
        <taxon>Pseudomonadota</taxon>
        <taxon>Alphaproteobacteria</taxon>
        <taxon>Hyphomicrobiales</taxon>
        <taxon>Cohaesibacteraceae</taxon>
    </lineage>
</organism>
<dbReference type="Proteomes" id="UP000199236">
    <property type="component" value="Unassembled WGS sequence"/>
</dbReference>
<dbReference type="EMBL" id="FOVR01000005">
    <property type="protein sequence ID" value="SFO38860.1"/>
    <property type="molecule type" value="Genomic_DNA"/>
</dbReference>
<dbReference type="AlphaFoldDB" id="A0A1I5GSK7"/>
<evidence type="ECO:0000313" key="2">
    <source>
        <dbReference type="Proteomes" id="UP000199236"/>
    </source>
</evidence>
<reference evidence="1 2" key="1">
    <citation type="submission" date="2016-10" db="EMBL/GenBank/DDBJ databases">
        <authorList>
            <person name="de Groot N.N."/>
        </authorList>
    </citation>
    <scope>NUCLEOTIDE SEQUENCE [LARGE SCALE GENOMIC DNA]</scope>
    <source>
        <strain evidence="1 2">CGMCC 1.9157</strain>
    </source>
</reference>
<accession>A0A1I5GSK7</accession>
<sequence length="222" mass="24361">MAGDAAEFRSHGFSDDERGRYFAFEEFGVENGPHYPYSNIYIVDLATDKWVPDTPVRVRLEEEGETPIVARVKAFEQATPIMQQYQISNSGVVLAASPVSEVGEKAIMRFQKTSQPLLGNSASPYTLEIDTKDVRDLNGCEMGGGTVTGFALTLTTPTGETRQLHDETSAPRSRGCPLDYHLSAVFAPTRMEAQTHAVALVGVFSQTDDGQDLRYIAVPFSF</sequence>
<dbReference type="InterPro" id="IPR018725">
    <property type="entry name" value="DUF2259_secreted"/>
</dbReference>
<evidence type="ECO:0000313" key="1">
    <source>
        <dbReference type="EMBL" id="SFO38860.1"/>
    </source>
</evidence>
<proteinExistence type="predicted"/>